<organism evidence="1 2">
    <name type="scientific">Microbispora catharanthi</name>
    <dbReference type="NCBI Taxonomy" id="1712871"/>
    <lineage>
        <taxon>Bacteria</taxon>
        <taxon>Bacillati</taxon>
        <taxon>Actinomycetota</taxon>
        <taxon>Actinomycetes</taxon>
        <taxon>Streptosporangiales</taxon>
        <taxon>Streptosporangiaceae</taxon>
        <taxon>Microbispora</taxon>
    </lineage>
</organism>
<protein>
    <submittedName>
        <fullName evidence="1">Uncharacterized protein</fullName>
    </submittedName>
</protein>
<name>A0A5N6AWA7_9ACTN</name>
<evidence type="ECO:0000313" key="2">
    <source>
        <dbReference type="Proteomes" id="UP000313066"/>
    </source>
</evidence>
<reference evidence="1 2" key="1">
    <citation type="submission" date="2019-10" db="EMBL/GenBank/DDBJ databases">
        <title>Nonomuraea sp. nov., isolated from Phyllanthus amarus.</title>
        <authorList>
            <person name="Klykleung N."/>
            <person name="Tanasupawat S."/>
        </authorList>
    </citation>
    <scope>NUCLEOTIDE SEQUENCE [LARGE SCALE GENOMIC DNA]</scope>
    <source>
        <strain evidence="1 2">CR1-09</strain>
    </source>
</reference>
<dbReference type="AlphaFoldDB" id="A0A5N6AWA7"/>
<gene>
    <name evidence="1" type="ORF">FH610_042435</name>
</gene>
<dbReference type="EMBL" id="VDMA02000057">
    <property type="protein sequence ID" value="KAB8172352.1"/>
    <property type="molecule type" value="Genomic_DNA"/>
</dbReference>
<dbReference type="RefSeq" id="WP_139580900.1">
    <property type="nucleotide sequence ID" value="NZ_VDMA02000057.1"/>
</dbReference>
<comment type="caution">
    <text evidence="1">The sequence shown here is derived from an EMBL/GenBank/DDBJ whole genome shotgun (WGS) entry which is preliminary data.</text>
</comment>
<sequence>MGMFNRLQLPEAMECPNCSQRSKWWVQFVYSALNLSNYQIGQRLHWADWGDLEGEPGAGHVRIQGVLEGCPLCGFHLDDVDKFYTIEVYDDVIASVVKDATGNGYWESDWVVIPNC</sequence>
<proteinExistence type="predicted"/>
<keyword evidence="2" id="KW-1185">Reference proteome</keyword>
<dbReference type="Proteomes" id="UP000313066">
    <property type="component" value="Unassembled WGS sequence"/>
</dbReference>
<evidence type="ECO:0000313" key="1">
    <source>
        <dbReference type="EMBL" id="KAB8172352.1"/>
    </source>
</evidence>
<accession>A0A5N6AWA7</accession>